<keyword evidence="2" id="KW-0233">DNA recombination</keyword>
<dbReference type="EMBL" id="KI669570">
    <property type="protein sequence ID" value="ETN15570.1"/>
    <property type="molecule type" value="Genomic_DNA"/>
</dbReference>
<evidence type="ECO:0000313" key="5">
    <source>
        <dbReference type="Proteomes" id="UP000018817"/>
    </source>
</evidence>
<dbReference type="RefSeq" id="XP_008899377.1">
    <property type="nucleotide sequence ID" value="XM_008901129.1"/>
</dbReference>
<dbReference type="AlphaFoldDB" id="W2QTG1"/>
<gene>
    <name evidence="4" type="ORF">PPTG_21961</name>
</gene>
<proteinExistence type="predicted"/>
<dbReference type="InterPro" id="IPR052055">
    <property type="entry name" value="Hepadnavirus_pol/RT"/>
</dbReference>
<protein>
    <recommendedName>
        <fullName evidence="6">Tyr recombinase domain-containing protein</fullName>
    </recommendedName>
</protein>
<name>W2QTG1_PHYN3</name>
<dbReference type="CDD" id="cd09275">
    <property type="entry name" value="RNase_HI_RT_DIRS1"/>
    <property type="match status" value="1"/>
</dbReference>
<dbReference type="GO" id="GO:0006310">
    <property type="term" value="P:DNA recombination"/>
    <property type="evidence" value="ECO:0007669"/>
    <property type="project" value="UniProtKB-KW"/>
</dbReference>
<dbReference type="PANTHER" id="PTHR33050">
    <property type="entry name" value="REVERSE TRANSCRIPTASE DOMAIN-CONTAINING PROTEIN"/>
    <property type="match status" value="1"/>
</dbReference>
<dbReference type="GeneID" id="20190560"/>
<evidence type="ECO:0008006" key="6">
    <source>
        <dbReference type="Google" id="ProtNLM"/>
    </source>
</evidence>
<evidence type="ECO:0000256" key="3">
    <source>
        <dbReference type="SAM" id="MobiDB-lite"/>
    </source>
</evidence>
<dbReference type="InterPro" id="IPR010998">
    <property type="entry name" value="Integrase_recombinase_N"/>
</dbReference>
<evidence type="ECO:0000256" key="2">
    <source>
        <dbReference type="ARBA" id="ARBA00023172"/>
    </source>
</evidence>
<reference evidence="4 5" key="2">
    <citation type="submission" date="2013-11" db="EMBL/GenBank/DDBJ databases">
        <title>The Genome Sequence of Phytophthora parasitica INRA-310.</title>
        <authorList>
            <consortium name="The Broad Institute Genomics Platform"/>
            <person name="Russ C."/>
            <person name="Tyler B."/>
            <person name="Panabieres F."/>
            <person name="Shan W."/>
            <person name="Tripathy S."/>
            <person name="Grunwald N."/>
            <person name="Machado M."/>
            <person name="Johnson C.S."/>
            <person name="Arredondo F."/>
            <person name="Hong C."/>
            <person name="Coffey M."/>
            <person name="Young S.K."/>
            <person name="Zeng Q."/>
            <person name="Gargeya S."/>
            <person name="Fitzgerald M."/>
            <person name="Abouelleil A."/>
            <person name="Alvarado L."/>
            <person name="Chapman S.B."/>
            <person name="Gainer-Dewar J."/>
            <person name="Goldberg J."/>
            <person name="Griggs A."/>
            <person name="Gujja S."/>
            <person name="Hansen M."/>
            <person name="Howarth C."/>
            <person name="Imamovic A."/>
            <person name="Ireland A."/>
            <person name="Larimer J."/>
            <person name="McCowan C."/>
            <person name="Murphy C."/>
            <person name="Pearson M."/>
            <person name="Poon T.W."/>
            <person name="Priest M."/>
            <person name="Roberts A."/>
            <person name="Saif S."/>
            <person name="Shea T."/>
            <person name="Sykes S."/>
            <person name="Wortman J."/>
            <person name="Nusbaum C."/>
            <person name="Birren B."/>
        </authorList>
    </citation>
    <scope>NUCLEOTIDE SEQUENCE [LARGE SCALE GENOMIC DNA]</scope>
    <source>
        <strain evidence="4 5">INRA-310</strain>
    </source>
</reference>
<dbReference type="STRING" id="761204.W2QTG1"/>
<dbReference type="Gene3D" id="1.10.443.10">
    <property type="entry name" value="Intergrase catalytic core"/>
    <property type="match status" value="1"/>
</dbReference>
<reference evidence="5" key="1">
    <citation type="submission" date="2011-12" db="EMBL/GenBank/DDBJ databases">
        <authorList>
            <consortium name="The Broad Institute Genome Sequencing Platform"/>
            <person name="Russ C."/>
            <person name="Tyler B."/>
            <person name="Panabieres F."/>
            <person name="Shan W."/>
            <person name="Tripathy S."/>
            <person name="Grunwald N."/>
            <person name="Machado M."/>
            <person name="Young S.K."/>
            <person name="Zeng Q."/>
            <person name="Gargeya S."/>
            <person name="Fitzgerald M."/>
            <person name="Haas B."/>
            <person name="Abouelleil A."/>
            <person name="Alvarado L."/>
            <person name="Arachchi H.M."/>
            <person name="Berlin A."/>
            <person name="Chapman S.B."/>
            <person name="Gearin G."/>
            <person name="Goldberg J."/>
            <person name="Griggs A."/>
            <person name="Gujja S."/>
            <person name="Hansen M."/>
            <person name="Heiman D."/>
            <person name="Howarth C."/>
            <person name="Larimer J."/>
            <person name="Lui A."/>
            <person name="MacDonald P.J.P."/>
            <person name="McCowen C."/>
            <person name="Montmayeur A."/>
            <person name="Murphy C."/>
            <person name="Neiman D."/>
            <person name="Pearson M."/>
            <person name="Priest M."/>
            <person name="Roberts A."/>
            <person name="Saif S."/>
            <person name="Shea T."/>
            <person name="Sisk P."/>
            <person name="Stolte C."/>
            <person name="Sykes S."/>
            <person name="Wortman J."/>
            <person name="Nusbaum C."/>
            <person name="Birren B."/>
        </authorList>
    </citation>
    <scope>NUCLEOTIDE SEQUENCE [LARGE SCALE GENOMIC DNA]</scope>
    <source>
        <strain evidence="5">INRA-310</strain>
    </source>
</reference>
<keyword evidence="1" id="KW-0238">DNA-binding</keyword>
<dbReference type="InterPro" id="IPR013762">
    <property type="entry name" value="Integrase-like_cat_sf"/>
</dbReference>
<dbReference type="OMA" id="NACNEEK"/>
<dbReference type="GO" id="GO:0015074">
    <property type="term" value="P:DNA integration"/>
    <property type="evidence" value="ECO:0007669"/>
    <property type="project" value="InterPro"/>
</dbReference>
<dbReference type="Gene3D" id="1.10.150.130">
    <property type="match status" value="1"/>
</dbReference>
<evidence type="ECO:0000313" key="4">
    <source>
        <dbReference type="EMBL" id="ETN15570.1"/>
    </source>
</evidence>
<dbReference type="GO" id="GO:0003677">
    <property type="term" value="F:DNA binding"/>
    <property type="evidence" value="ECO:0007669"/>
    <property type="project" value="UniProtKB-KW"/>
</dbReference>
<dbReference type="SUPFAM" id="SSF56349">
    <property type="entry name" value="DNA breaking-rejoining enzymes"/>
    <property type="match status" value="1"/>
</dbReference>
<accession>W2QTG1</accession>
<dbReference type="InterPro" id="IPR011010">
    <property type="entry name" value="DNA_brk_join_enz"/>
</dbReference>
<sequence length="1201" mass="133299">MDVEVERDHLRRYDMAEFSVKNKLPEPQESKDLADVVAALEVLSLLVNEMCTQRVADLVDAARRFLLVLRKTKTMQGAEAVPEIVAWIDDRFETFRSFVAQGDLVAADSVGTHFQFNHESYVRVVQRVTNLKVEAALKLSAAQKPTSRQKKSNTRATANSGSRHGRGAPVPQEVVAALPIRKGKKLCMQFLSSDGCPGEGDTCVFDYRGHFVPVKLPVIVKNFIIKNYGGLRNMEAQSTGSQAELQAGRLAPCDSSSRSGRCFAAASELQSCKSVRRSRASLIHGKGKQERVNVSQPALSGRLRNFLTDQQHRYTLTLRASEKLLSLQHLSACNGLASVMKQYGVDPPGASPTWILKNATRRSVIDRDKQCAYSELLRRSKMSLPDFIRLVRGETSEDPRPNKALGVPDHLPCWRSYKYRDEWRQIVTHGIRPTWSSAFTSQQQPPKNHGSALRALNAVIKSLRKGQDEDRYLILDIELLSSFDGVTCSPFGAVQKGEADITDDARVIHDLSCSKGAARMSTGDVAGAFRNIPVAAEAAGRFSGTIPELGILVVDLACPFGWTDSPRQYWAAGGAIVHLHKNTAPTWSGQPSMGSDKYDGKAWCDDHICIEPNIGSRLMEASISLRSAMVTILGPNACNEEKFTPWFTEGKALGLHWNLNLMTLSMPEDKITKALQRLSDLQAAQTASKTQLNKLLGSLRHVATCVRSAAPFFQRIASFARTTTRYRPSLVSDDVRDDLRWFTAILRVGRLNSVQLSRFVNAKDPDHHIHMDASDRGLCALWPARKEYLQLEFDADELQQIADFNGLTSDEFSINIRELMSAVFAAIVWASQWSQSGQVEQAHTRFWIDNTSAVAWANRRSSRNLFAQMLLRLIGFLEVRYNFYSSAAHIPGAENVMADVGSRDTTELKKTLHTLSALLRAGALADTSRVQYRRSWDQWLRWYSFMDYTPWLGRDTVDANAAQLGAFAVYLWRYGMNRAGVGNTCTAICSKLCAVRWFHKNTAGYDSGANAGHAILLRGIRRLTDSVVKQQSVTPSLLRKVFLLVDVQHARGQLLWGGLLLAFFFLLRRSEYLFIGRKHHRYALRLGDIVFRNEAGHTGARAFATQPDQPALSTGFGSGIAAEEVADTLKQAASAMGLDARLYSTHSIRIGGATELMNSGADRLVIKLMGRWLSNAFEGYPTLSAKGSRGLARLMCRSTSS</sequence>
<evidence type="ECO:0000256" key="1">
    <source>
        <dbReference type="ARBA" id="ARBA00023125"/>
    </source>
</evidence>
<feature type="region of interest" description="Disordered" evidence="3">
    <location>
        <begin position="142"/>
        <end position="171"/>
    </location>
</feature>
<organism evidence="4 5">
    <name type="scientific">Phytophthora nicotianae (strain INRA-310)</name>
    <name type="common">Phytophthora parasitica</name>
    <dbReference type="NCBI Taxonomy" id="761204"/>
    <lineage>
        <taxon>Eukaryota</taxon>
        <taxon>Sar</taxon>
        <taxon>Stramenopiles</taxon>
        <taxon>Oomycota</taxon>
        <taxon>Peronosporomycetes</taxon>
        <taxon>Peronosporales</taxon>
        <taxon>Peronosporaceae</taxon>
        <taxon>Phytophthora</taxon>
    </lineage>
</organism>
<dbReference type="PANTHER" id="PTHR33050:SF7">
    <property type="entry name" value="RIBONUCLEASE H"/>
    <property type="match status" value="1"/>
</dbReference>
<dbReference type="Proteomes" id="UP000018817">
    <property type="component" value="Unassembled WGS sequence"/>
</dbReference>
<dbReference type="VEuPathDB" id="FungiDB:PPTG_21961"/>